<dbReference type="CDD" id="cd20707">
    <property type="entry name" value="MIX_III"/>
    <property type="match status" value="1"/>
</dbReference>
<comment type="caution">
    <text evidence="3">The sequence shown here is derived from an EMBL/GenBank/DDBJ whole genome shotgun (WGS) entry which is preliminary data.</text>
</comment>
<accession>A0A562QY76</accession>
<reference evidence="3 4" key="1">
    <citation type="journal article" date="2015" name="Stand. Genomic Sci.">
        <title>Genomic Encyclopedia of Bacterial and Archaeal Type Strains, Phase III: the genomes of soil and plant-associated and newly described type strains.</title>
        <authorList>
            <person name="Whitman W.B."/>
            <person name="Woyke T."/>
            <person name="Klenk H.P."/>
            <person name="Zhou Y."/>
            <person name="Lilburn T.G."/>
            <person name="Beck B.J."/>
            <person name="De Vos P."/>
            <person name="Vandamme P."/>
            <person name="Eisen J.A."/>
            <person name="Garrity G."/>
            <person name="Hugenholtz P."/>
            <person name="Kyrpides N.C."/>
        </authorList>
    </citation>
    <scope>NUCLEOTIDE SEQUENCE [LARGE SCALE GENOMIC DNA]</scope>
    <source>
        <strain evidence="3 4">CGMCC 1.10822</strain>
    </source>
</reference>
<dbReference type="AlphaFoldDB" id="A0A562QY76"/>
<evidence type="ECO:0000256" key="1">
    <source>
        <dbReference type="SAM" id="Phobius"/>
    </source>
</evidence>
<keyword evidence="1" id="KW-1133">Transmembrane helix</keyword>
<keyword evidence="4" id="KW-1185">Reference proteome</keyword>
<evidence type="ECO:0000313" key="3">
    <source>
        <dbReference type="EMBL" id="TWI61762.1"/>
    </source>
</evidence>
<name>A0A562QY76_9BURK</name>
<feature type="domain" description="Toxin VasX N-terminal region" evidence="2">
    <location>
        <begin position="11"/>
        <end position="168"/>
    </location>
</feature>
<proteinExistence type="predicted"/>
<dbReference type="OrthoDB" id="8664525at2"/>
<feature type="transmembrane region" description="Helical" evidence="1">
    <location>
        <begin position="879"/>
        <end position="902"/>
    </location>
</feature>
<feature type="transmembrane region" description="Helical" evidence="1">
    <location>
        <begin position="825"/>
        <end position="848"/>
    </location>
</feature>
<gene>
    <name evidence="3" type="ORF">IP91_04360</name>
</gene>
<keyword evidence="1" id="KW-0812">Transmembrane</keyword>
<sequence length="974" mass="106928">MPCTNPQNPNCPNCNKSGLAILPVRYAVVPQTIDAALPAPLGNKVADVKLTQYKYALRTLRQGYLYVFHEKHPRGSQITWEVYSVSEAGTLWKQLSPEAMKPVNEEPACSRDGHNLPASVITIESPEKCKRVWIAFSEHRWSKETFDDFAKDAKMRDRRMQTFLPATWVTAGGYRHGLPATRANIEQVLEYKPGFHADTLNGAAIPAISEESGAHRQRSLAMLTTRYRAVARKDQSEPLAKLMQQISRNPKGKDHPPIMIGLWDAVGIVHELNGFRNETTGWVEKYNAERDLQVSAMMAIEGLKNALSKKAAEDVDEYQKQAIENSTWQGDTTQRRLNAAKLPAPQRANQLEICDIIDDWKQRKVPGSLYMIRLDQANYLSEPARGAEIAQIKKEANELVALRQKNAAKNIEGARANAWAKYEDQLAGGAGGKKLYELYKINYDKFLMAAARLMNERAADLVTWLESRYLVDAFTEFHGASIADGIAYDAHVGQAIFGMQTSEAGQKKLDAWIEDLKTGEQNLLWRSVALNQTAGLAELDSYLAEAAQHAAKKTPGGSIDWLTTMSKSLKALIDTYKKFASFNSSNTDAASEKGSKAFGVKLNPINARGTDLVVMTAGERIFGQFRIFGLADYASEKMIQHLFGVRALLTPAESLKLINVQVANEPAVRSQLLKSLRESKAGSLSAAKELKTKQSEALGKAWKDFNETNAKAANSMRDARLALLIMLVEGVNFSKLLNDCLTKNDKKSWLSLAASGMTISSALFDLATVPVKAVAKGAGDSWSFQRLKLIGGVLSTLAASLTAYIDVNEAEKKRAQGERLVSSLYLLKAFVGGTGAVLTFATTFTYSAPVLGRMLGRPALGTAARVAGGRAAAIIATRILFMSVGAWVTVVAFGIQILIWVFSRNDLEIWCARCTFGVDGKSDERYKSVNEQTTALEDTMVGMGMAPAPAAKTPTAQELLALPRPSVEEMMMHD</sequence>
<keyword evidence="1" id="KW-0472">Membrane</keyword>
<protein>
    <recommendedName>
        <fullName evidence="2">Toxin VasX N-terminal region domain-containing protein</fullName>
    </recommendedName>
</protein>
<dbReference type="Proteomes" id="UP000318431">
    <property type="component" value="Unassembled WGS sequence"/>
</dbReference>
<evidence type="ECO:0000313" key="4">
    <source>
        <dbReference type="Proteomes" id="UP000318431"/>
    </source>
</evidence>
<evidence type="ECO:0000259" key="2">
    <source>
        <dbReference type="Pfam" id="PF20249"/>
    </source>
</evidence>
<dbReference type="NCBIfam" id="NF041559">
    <property type="entry name" value="BTH_I2691_fam"/>
    <property type="match status" value="1"/>
</dbReference>
<dbReference type="InterPro" id="IPR046864">
    <property type="entry name" value="VasX_N"/>
</dbReference>
<dbReference type="EMBL" id="VLLB01000010">
    <property type="protein sequence ID" value="TWI61762.1"/>
    <property type="molecule type" value="Genomic_DNA"/>
</dbReference>
<dbReference type="Pfam" id="PF20249">
    <property type="entry name" value="VasX_N"/>
    <property type="match status" value="1"/>
</dbReference>
<dbReference type="RefSeq" id="WP_145651945.1">
    <property type="nucleotide sequence ID" value="NZ_VLLB01000010.1"/>
</dbReference>
<dbReference type="InterPro" id="IPR048126">
    <property type="entry name" value="Toxin_VasX"/>
</dbReference>
<organism evidence="3 4">
    <name type="scientific">Pseudoduganella lurida</name>
    <dbReference type="NCBI Taxonomy" id="1036180"/>
    <lineage>
        <taxon>Bacteria</taxon>
        <taxon>Pseudomonadati</taxon>
        <taxon>Pseudomonadota</taxon>
        <taxon>Betaproteobacteria</taxon>
        <taxon>Burkholderiales</taxon>
        <taxon>Oxalobacteraceae</taxon>
        <taxon>Telluria group</taxon>
        <taxon>Pseudoduganella</taxon>
    </lineage>
</organism>